<dbReference type="Gene3D" id="3.80.10.10">
    <property type="entry name" value="Ribonuclease Inhibitor"/>
    <property type="match status" value="1"/>
</dbReference>
<dbReference type="AlphaFoldDB" id="G5IH37"/>
<feature type="region of interest" description="Disordered" evidence="1">
    <location>
        <begin position="157"/>
        <end position="363"/>
    </location>
</feature>
<feature type="compositionally biased region" description="Low complexity" evidence="1">
    <location>
        <begin position="426"/>
        <end position="451"/>
    </location>
</feature>
<feature type="region of interest" description="Disordered" evidence="1">
    <location>
        <begin position="399"/>
        <end position="628"/>
    </location>
</feature>
<feature type="compositionally biased region" description="Gly residues" evidence="1">
    <location>
        <begin position="214"/>
        <end position="227"/>
    </location>
</feature>
<dbReference type="InterPro" id="IPR032675">
    <property type="entry name" value="LRR_dom_sf"/>
</dbReference>
<feature type="compositionally biased region" description="Polar residues" evidence="1">
    <location>
        <begin position="279"/>
        <end position="313"/>
    </location>
</feature>
<dbReference type="HOGENOM" id="CLU_367846_0_0_9"/>
<feature type="compositionally biased region" description="Acidic residues" evidence="1">
    <location>
        <begin position="157"/>
        <end position="169"/>
    </location>
</feature>
<sequence>MKTKGRLRRAISILLICALITTVIKGPLFLTFATSREMKMDIGVDGDNVTAVLTSDGHLTISGHGETLDYTEETVPFADYVGKITSLEIKAGVTSIGDYLLYNCGNLSGELVLPGTLVRIGDYAFSGDSKEDAPKFHDIVNKFTKAEVVTPLDEELDGLGEGLEGETTEAVESPEGGEGLTGGEHAAGDGAEGENSAGETEAGEEDKKGQSGSQSGGQNAGQTGGNADGNQSGSGTSDSKPNTNTEEKPTNGNHGNAAETQPSDSTNATGDQNKESHSDNGGNESQDNGNQSNDGQGSDQNVGDNSQSGSSQTDAPASEAPASDAHVPEASAGDSQSGGNSGNGSDGASDQPAEDNQQVPDNIQIFGYQTTDIAPILMQGTAMVRRSARDHVWVTSKLSDGVESHDSQGSNTAQGGGSSTSKETNSSQTSGGTSKPGSGTANTGGNNSSGSTGTGNSGTASNTTEKIDGGTKADTTDTTGSTNNTHTTDNGNNAANGNDTTNGNGSTNGNTSTNPNNSTNANNADTSASSGANNGVDGETSLEGMEDTTDANGESATEEGLQGSEGLDGSEGLQDSEGMQDSESLQGGGAGAGDGLSGNGAGDGLSGNGAGPDESLPEELSTEETEETEEYLVETITEQEIGEEIFYIGQNGIYQCSEENITFIEATEAAGYKRVERMVKVSLDDVSMTLPITEGALTAPECPSELTSPDASGISLFSQTFAGWTLEEDWQNDGADAMDIQVYEPGDFIPSMRNGTRS</sequence>
<organism evidence="2 3">
    <name type="scientific">Hungatella hathewayi WAL-18680</name>
    <dbReference type="NCBI Taxonomy" id="742737"/>
    <lineage>
        <taxon>Bacteria</taxon>
        <taxon>Bacillati</taxon>
        <taxon>Bacillota</taxon>
        <taxon>Clostridia</taxon>
        <taxon>Lachnospirales</taxon>
        <taxon>Lachnospiraceae</taxon>
        <taxon>Hungatella</taxon>
    </lineage>
</organism>
<feature type="compositionally biased region" description="Polar residues" evidence="1">
    <location>
        <begin position="407"/>
        <end position="425"/>
    </location>
</feature>
<feature type="compositionally biased region" description="Acidic residues" evidence="1">
    <location>
        <begin position="615"/>
        <end position="628"/>
    </location>
</feature>
<proteinExistence type="predicted"/>
<dbReference type="RefSeq" id="WP_006780792.1">
    <property type="nucleotide sequence ID" value="NZ_JH379027.1"/>
</dbReference>
<name>G5IH37_9FIRM</name>
<accession>G5IH37</accession>
<dbReference type="InterPro" id="IPR026906">
    <property type="entry name" value="LRR_5"/>
</dbReference>
<evidence type="ECO:0000313" key="2">
    <source>
        <dbReference type="EMBL" id="EHI59108.1"/>
    </source>
</evidence>
<gene>
    <name evidence="2" type="ORF">HMPREF9473_02815</name>
</gene>
<protein>
    <submittedName>
        <fullName evidence="2">Uncharacterized protein</fullName>
    </submittedName>
</protein>
<feature type="compositionally biased region" description="Gly residues" evidence="1">
    <location>
        <begin position="586"/>
        <end position="610"/>
    </location>
</feature>
<feature type="compositionally biased region" description="Polar residues" evidence="1">
    <location>
        <begin position="233"/>
        <end position="271"/>
    </location>
</feature>
<dbReference type="Proteomes" id="UP000005384">
    <property type="component" value="Unassembled WGS sequence"/>
</dbReference>
<keyword evidence="3" id="KW-1185">Reference proteome</keyword>
<feature type="compositionally biased region" description="Low complexity" evidence="1">
    <location>
        <begin position="476"/>
        <end position="535"/>
    </location>
</feature>
<evidence type="ECO:0000313" key="3">
    <source>
        <dbReference type="Proteomes" id="UP000005384"/>
    </source>
</evidence>
<evidence type="ECO:0000256" key="1">
    <source>
        <dbReference type="SAM" id="MobiDB-lite"/>
    </source>
</evidence>
<feature type="compositionally biased region" description="Basic and acidic residues" evidence="1">
    <location>
        <begin position="465"/>
        <end position="475"/>
    </location>
</feature>
<comment type="caution">
    <text evidence="2">The sequence shown here is derived from an EMBL/GenBank/DDBJ whole genome shotgun (WGS) entry which is preliminary data.</text>
</comment>
<feature type="compositionally biased region" description="Polar residues" evidence="1">
    <location>
        <begin position="354"/>
        <end position="363"/>
    </location>
</feature>
<dbReference type="EMBL" id="ADLN01000075">
    <property type="protein sequence ID" value="EHI59108.1"/>
    <property type="molecule type" value="Genomic_DNA"/>
</dbReference>
<reference evidence="2 3" key="1">
    <citation type="submission" date="2011-08" db="EMBL/GenBank/DDBJ databases">
        <title>The Genome Sequence of Clostridium hathewayi WAL-18680.</title>
        <authorList>
            <consortium name="The Broad Institute Genome Sequencing Platform"/>
            <person name="Earl A."/>
            <person name="Ward D."/>
            <person name="Feldgarden M."/>
            <person name="Gevers D."/>
            <person name="Finegold S.M."/>
            <person name="Summanen P.H."/>
            <person name="Molitoris D.R."/>
            <person name="Song M."/>
            <person name="Daigneault M."/>
            <person name="Allen-Vercoe E."/>
            <person name="Young S.K."/>
            <person name="Zeng Q."/>
            <person name="Gargeya S."/>
            <person name="Fitzgerald M."/>
            <person name="Haas B."/>
            <person name="Abouelleil A."/>
            <person name="Alvarado L."/>
            <person name="Arachchi H.M."/>
            <person name="Berlin A."/>
            <person name="Brown A."/>
            <person name="Chapman S.B."/>
            <person name="Chen Z."/>
            <person name="Dunbar C."/>
            <person name="Freedman E."/>
            <person name="Gearin G."/>
            <person name="Gellesch M."/>
            <person name="Goldberg J."/>
            <person name="Griggs A."/>
            <person name="Gujja S."/>
            <person name="Heiman D."/>
            <person name="Howarth C."/>
            <person name="Larson L."/>
            <person name="Lui A."/>
            <person name="MacDonald P.J.P."/>
            <person name="Montmayeur A."/>
            <person name="Murphy C."/>
            <person name="Neiman D."/>
            <person name="Pearson M."/>
            <person name="Priest M."/>
            <person name="Roberts A."/>
            <person name="Saif S."/>
            <person name="Shea T."/>
            <person name="Shenoy N."/>
            <person name="Sisk P."/>
            <person name="Stolte C."/>
            <person name="Sykes S."/>
            <person name="Wortman J."/>
            <person name="Nusbaum C."/>
            <person name="Birren B."/>
        </authorList>
    </citation>
    <scope>NUCLEOTIDE SEQUENCE [LARGE SCALE GENOMIC DNA]</scope>
    <source>
        <strain evidence="2 3">WAL-18680</strain>
    </source>
</reference>
<feature type="compositionally biased region" description="Low complexity" evidence="1">
    <location>
        <begin position="314"/>
        <end position="338"/>
    </location>
</feature>
<feature type="non-terminal residue" evidence="2">
    <location>
        <position position="758"/>
    </location>
</feature>
<dbReference type="Pfam" id="PF13306">
    <property type="entry name" value="LRR_5"/>
    <property type="match status" value="1"/>
</dbReference>